<keyword evidence="2" id="KW-1185">Reference proteome</keyword>
<dbReference type="InterPro" id="IPR011009">
    <property type="entry name" value="Kinase-like_dom_sf"/>
</dbReference>
<reference evidence="3" key="2">
    <citation type="submission" date="2020-04" db="EMBL/GenBank/DDBJ databases">
        <authorList>
            <consortium name="NCBI Genome Project"/>
        </authorList>
    </citation>
    <scope>NUCLEOTIDE SEQUENCE</scope>
    <source>
        <strain evidence="3">CBS 781.70</strain>
    </source>
</reference>
<dbReference type="RefSeq" id="XP_033537679.1">
    <property type="nucleotide sequence ID" value="XM_033682174.1"/>
</dbReference>
<protein>
    <submittedName>
        <fullName evidence="1 3">Uncharacterized protein</fullName>
    </submittedName>
</protein>
<accession>A0A6G1GDC3</accession>
<dbReference type="Proteomes" id="UP000504638">
    <property type="component" value="Unplaced"/>
</dbReference>
<evidence type="ECO:0000313" key="1">
    <source>
        <dbReference type="EMBL" id="KAF1816048.1"/>
    </source>
</evidence>
<evidence type="ECO:0000313" key="3">
    <source>
        <dbReference type="RefSeq" id="XP_033537679.1"/>
    </source>
</evidence>
<dbReference type="AlphaFoldDB" id="A0A6G1GDC3"/>
<organism evidence="1">
    <name type="scientific">Eremomyces bilateralis CBS 781.70</name>
    <dbReference type="NCBI Taxonomy" id="1392243"/>
    <lineage>
        <taxon>Eukaryota</taxon>
        <taxon>Fungi</taxon>
        <taxon>Dikarya</taxon>
        <taxon>Ascomycota</taxon>
        <taxon>Pezizomycotina</taxon>
        <taxon>Dothideomycetes</taxon>
        <taxon>Dothideomycetes incertae sedis</taxon>
        <taxon>Eremomycetales</taxon>
        <taxon>Eremomycetaceae</taxon>
        <taxon>Eremomyces</taxon>
    </lineage>
</organism>
<name>A0A6G1GDC3_9PEZI</name>
<dbReference type="SUPFAM" id="SSF56112">
    <property type="entry name" value="Protein kinase-like (PK-like)"/>
    <property type="match status" value="1"/>
</dbReference>
<evidence type="ECO:0000313" key="2">
    <source>
        <dbReference type="Proteomes" id="UP000504638"/>
    </source>
</evidence>
<dbReference type="Gene3D" id="3.30.200.20">
    <property type="entry name" value="Phosphorylase Kinase, domain 1"/>
    <property type="match status" value="1"/>
</dbReference>
<reference evidence="1 3" key="1">
    <citation type="submission" date="2020-01" db="EMBL/GenBank/DDBJ databases">
        <authorList>
            <consortium name="DOE Joint Genome Institute"/>
            <person name="Haridas S."/>
            <person name="Albert R."/>
            <person name="Binder M."/>
            <person name="Bloem J."/>
            <person name="Labutti K."/>
            <person name="Salamov A."/>
            <person name="Andreopoulos B."/>
            <person name="Baker S.E."/>
            <person name="Barry K."/>
            <person name="Bills G."/>
            <person name="Bluhm B.H."/>
            <person name="Cannon C."/>
            <person name="Castanera R."/>
            <person name="Culley D.E."/>
            <person name="Daum C."/>
            <person name="Ezra D."/>
            <person name="Gonzalez J.B."/>
            <person name="Henrissat B."/>
            <person name="Kuo A."/>
            <person name="Liang C."/>
            <person name="Lipzen A."/>
            <person name="Lutzoni F."/>
            <person name="Magnuson J."/>
            <person name="Mondo S."/>
            <person name="Nolan M."/>
            <person name="Ohm R."/>
            <person name="Pangilinan J."/>
            <person name="Park H.-J."/>
            <person name="Ramirez L."/>
            <person name="Alfaro M."/>
            <person name="Sun H."/>
            <person name="Tritt A."/>
            <person name="Yoshinaga Y."/>
            <person name="Zwiers L.-H."/>
            <person name="Turgeon B.G."/>
            <person name="Goodwin S.B."/>
            <person name="Spatafora J.W."/>
            <person name="Crous P.W."/>
            <person name="Grigoriev I.V."/>
        </authorList>
    </citation>
    <scope>NUCLEOTIDE SEQUENCE</scope>
    <source>
        <strain evidence="1 3">CBS 781.70</strain>
    </source>
</reference>
<dbReference type="OrthoDB" id="10003767at2759"/>
<dbReference type="EMBL" id="ML975150">
    <property type="protein sequence ID" value="KAF1816048.1"/>
    <property type="molecule type" value="Genomic_DNA"/>
</dbReference>
<sequence length="185" mass="20848">MGGLYIVRRLDFDDGTSWIARLQHKQPTREFLQRLIHEIHAIEVLRGRSKIPVSEIFAYEASNNVAGVAFMIMEFIPADTAIDSFGSYFVHRGKTPPQFKDKFYCAMAGIKVRYQTNTSQVELTVRFPKIGNIIKLPDGTYSTGPIPGIGDPIDTAADFFLVWAEQAKLPPSTKTPFVQERPQNL</sequence>
<dbReference type="GeneID" id="54422744"/>
<gene>
    <name evidence="1 3" type="ORF">P152DRAFT_491930</name>
</gene>
<reference evidence="3" key="3">
    <citation type="submission" date="2025-04" db="UniProtKB">
        <authorList>
            <consortium name="RefSeq"/>
        </authorList>
    </citation>
    <scope>IDENTIFICATION</scope>
    <source>
        <strain evidence="3">CBS 781.70</strain>
    </source>
</reference>
<proteinExistence type="predicted"/>